<reference evidence="2 3" key="1">
    <citation type="submission" date="2016-05" db="EMBL/GenBank/DDBJ databases">
        <title>Microbial consortia oxidize butane by reversing methanogenesis.</title>
        <authorList>
            <person name="Laso-Perez R."/>
            <person name="Richter M."/>
            <person name="Wegener G."/>
            <person name="Musat F."/>
        </authorList>
    </citation>
    <scope>NUCLEOTIDE SEQUENCE [LARGE SCALE GENOMIC DNA]</scope>
    <source>
        <strain evidence="2">BOX1</strain>
    </source>
</reference>
<dbReference type="PANTHER" id="PTHR40705:SF2">
    <property type="entry name" value="DUF1743 DOMAIN-CONTAINING PROTEIN"/>
    <property type="match status" value="1"/>
</dbReference>
<comment type="caution">
    <text evidence="2">The sequence shown here is derived from an EMBL/GenBank/DDBJ whole genome shotgun (WGS) entry which is preliminary data.</text>
</comment>
<dbReference type="EMBL" id="DRIE01000024">
    <property type="protein sequence ID" value="HEC56564.1"/>
    <property type="molecule type" value="Genomic_DNA"/>
</dbReference>
<evidence type="ECO:0000313" key="2">
    <source>
        <dbReference type="EMBL" id="OFV66265.1"/>
    </source>
</evidence>
<gene>
    <name evidence="1" type="ORF">ENI32_01565</name>
    <name evidence="2" type="ORF">SBU_000807</name>
</gene>
<dbReference type="Gene3D" id="1.10.10.10">
    <property type="entry name" value="Winged helix-like DNA-binding domain superfamily/Winged helix DNA-binding domain"/>
    <property type="match status" value="1"/>
</dbReference>
<dbReference type="Proteomes" id="UP000885936">
    <property type="component" value="Unassembled WGS sequence"/>
</dbReference>
<dbReference type="AlphaFoldDB" id="A0A1F2P557"/>
<reference evidence="1" key="2">
    <citation type="journal article" date="2020" name="mSystems">
        <title>Genome- and Community-Level Interaction Insights into Carbon Utilization and Element Cycling Functions of Hydrothermarchaeota in Hydrothermal Sediment.</title>
        <authorList>
            <person name="Zhou Z."/>
            <person name="Liu Y."/>
            <person name="Xu W."/>
            <person name="Pan J."/>
            <person name="Luo Z.H."/>
            <person name="Li M."/>
        </authorList>
    </citation>
    <scope>NUCLEOTIDE SEQUENCE [LARGE SCALE GENOMIC DNA]</scope>
    <source>
        <strain evidence="1">HyVt-386</strain>
    </source>
</reference>
<protein>
    <submittedName>
        <fullName evidence="2">Transcriptional regulator TrmB</fullName>
    </submittedName>
</protein>
<sequence length="372" mass="40878">MKRRSKVLERRRICLELASSLSEEKGYFTIKEIADRARMPRSTVQDWINRLIDEGSVKLIKTRDGSHPARYVSITQTLPASSCRRIFTTVDGDLVEIFHECRSEGCLEFCEWEHGGSGGVLLDVKKEGMLLREIARVGRGEVDLERFAVGVREVSLEEGVVCQHIVSRGGPAYSLSEMIQFAEGVLEVRVKEHPGYTEGTVLTDALLHLTIGVDDTDTKDRGATFALTLSLLNVLSSLPGVTAIAHKVAFLKPDIPYRTVGNAVSFIELAIKPGVLDIVIDEAVRYLQSETLSDETAMAYRTGFRENQHLRVFAARARSEEVVVEDAKEAAELSGVKILEITGSRGIIGAVAAVGLSGLPKEILLNPEADFL</sequence>
<dbReference type="Gene3D" id="3.30.70.2200">
    <property type="match status" value="1"/>
</dbReference>
<dbReference type="PANTHER" id="PTHR40705">
    <property type="entry name" value="TRNA(ILE2) 2-AGMATINYLCYTIDINE SYNTHETASE TIAS"/>
    <property type="match status" value="1"/>
</dbReference>
<organism evidence="2 3">
    <name type="scientific">Candidatus Syntropharchaeum butanivorans</name>
    <dbReference type="NCBI Taxonomy" id="1839936"/>
    <lineage>
        <taxon>Archaea</taxon>
        <taxon>Methanobacteriati</taxon>
        <taxon>Methanobacteriota</taxon>
        <taxon>Stenosarchaea group</taxon>
        <taxon>Methanomicrobia</taxon>
        <taxon>Methanosarcinales</taxon>
        <taxon>ANME-2 cluster</taxon>
        <taxon>Candidatus Syntropharchaeum</taxon>
    </lineage>
</organism>
<accession>A0A1F2P557</accession>
<evidence type="ECO:0000313" key="1">
    <source>
        <dbReference type="EMBL" id="HEC56564.1"/>
    </source>
</evidence>
<evidence type="ECO:0000313" key="3">
    <source>
        <dbReference type="Proteomes" id="UP000185779"/>
    </source>
</evidence>
<proteinExistence type="predicted"/>
<dbReference type="EMBL" id="LYOR01000003">
    <property type="protein sequence ID" value="OFV66265.1"/>
    <property type="molecule type" value="Genomic_DNA"/>
</dbReference>
<dbReference type="Proteomes" id="UP000185779">
    <property type="component" value="Unassembled WGS sequence"/>
</dbReference>
<dbReference type="STRING" id="1839936.SBU_000807"/>
<dbReference type="InterPro" id="IPR036388">
    <property type="entry name" value="WH-like_DNA-bd_sf"/>
</dbReference>
<keyword evidence="3" id="KW-1185">Reference proteome</keyword>
<name>A0A1F2P557_9EURY</name>